<evidence type="ECO:0000256" key="1">
    <source>
        <dbReference type="ARBA" id="ARBA00007274"/>
    </source>
</evidence>
<keyword evidence="2 4" id="KW-0808">Transferase</keyword>
<dbReference type="Gene3D" id="2.160.10.10">
    <property type="entry name" value="Hexapeptide repeat proteins"/>
    <property type="match status" value="1"/>
</dbReference>
<protein>
    <submittedName>
        <fullName evidence="4">Serine O-acetyltransferase</fullName>
    </submittedName>
</protein>
<dbReference type="InterPro" id="IPR045304">
    <property type="entry name" value="LbH_SAT"/>
</dbReference>
<dbReference type="PANTHER" id="PTHR42811">
    <property type="entry name" value="SERINE ACETYLTRANSFERASE"/>
    <property type="match status" value="1"/>
</dbReference>
<keyword evidence="5" id="KW-1185">Reference proteome</keyword>
<proteinExistence type="inferred from homology"/>
<evidence type="ECO:0000256" key="3">
    <source>
        <dbReference type="ARBA" id="ARBA00023315"/>
    </source>
</evidence>
<dbReference type="CDD" id="cd03354">
    <property type="entry name" value="LbH_SAT"/>
    <property type="match status" value="1"/>
</dbReference>
<dbReference type="Pfam" id="PF00132">
    <property type="entry name" value="Hexapep"/>
    <property type="match status" value="1"/>
</dbReference>
<evidence type="ECO:0000256" key="2">
    <source>
        <dbReference type="ARBA" id="ARBA00022679"/>
    </source>
</evidence>
<dbReference type="STRING" id="1166340.SAMN05192583_1187"/>
<gene>
    <name evidence="4" type="ORF">SAMN05192583_1187</name>
</gene>
<dbReference type="Proteomes" id="UP000199206">
    <property type="component" value="Unassembled WGS sequence"/>
</dbReference>
<dbReference type="AlphaFoldDB" id="A0A1H8B400"/>
<name>A0A1H8B400_9SPHN</name>
<dbReference type="SUPFAM" id="SSF51161">
    <property type="entry name" value="Trimeric LpxA-like enzymes"/>
    <property type="match status" value="1"/>
</dbReference>
<dbReference type="EMBL" id="FOCF01000002">
    <property type="protein sequence ID" value="SEM77466.1"/>
    <property type="molecule type" value="Genomic_DNA"/>
</dbReference>
<reference evidence="5" key="1">
    <citation type="submission" date="2016-10" db="EMBL/GenBank/DDBJ databases">
        <authorList>
            <person name="Varghese N."/>
            <person name="Submissions S."/>
        </authorList>
    </citation>
    <scope>NUCLEOTIDE SEQUENCE [LARGE SCALE GENOMIC DNA]</scope>
    <source>
        <strain evidence="5">S6-262</strain>
    </source>
</reference>
<dbReference type="InterPro" id="IPR001451">
    <property type="entry name" value="Hexapep"/>
</dbReference>
<evidence type="ECO:0000313" key="4">
    <source>
        <dbReference type="EMBL" id="SEM77466.1"/>
    </source>
</evidence>
<dbReference type="OrthoDB" id="9815592at2"/>
<organism evidence="4 5">
    <name type="scientific">Sphingomonas gellani</name>
    <dbReference type="NCBI Taxonomy" id="1166340"/>
    <lineage>
        <taxon>Bacteria</taxon>
        <taxon>Pseudomonadati</taxon>
        <taxon>Pseudomonadota</taxon>
        <taxon>Alphaproteobacteria</taxon>
        <taxon>Sphingomonadales</taxon>
        <taxon>Sphingomonadaceae</taxon>
        <taxon>Sphingomonas</taxon>
    </lineage>
</organism>
<comment type="similarity">
    <text evidence="1">Belongs to the transferase hexapeptide repeat family.</text>
</comment>
<dbReference type="InterPro" id="IPR011004">
    <property type="entry name" value="Trimer_LpxA-like_sf"/>
</dbReference>
<sequence length="199" mass="21491">MIAADVHRQFGRFGWARAAKLYLRDPGFRPIVTLRLYHGTRDTRPGRLIRPLLWLCHRQASRQAGRDLPIRTQVRPGLLIAHSIGIVVNAAVRIGRNVTLFHGVTLGRGDRIHPDGTRTSGFPVIGDDVFLGPHAVVAGDVRIGAGSRILAGAVVVKDVPPRSVVAGNPATIIRTDCEPDVGNRVPFDDADGDACNQPA</sequence>
<keyword evidence="3" id="KW-0012">Acyltransferase</keyword>
<dbReference type="GO" id="GO:0016746">
    <property type="term" value="F:acyltransferase activity"/>
    <property type="evidence" value="ECO:0007669"/>
    <property type="project" value="UniProtKB-KW"/>
</dbReference>
<dbReference type="RefSeq" id="WP_093664520.1">
    <property type="nucleotide sequence ID" value="NZ_FOCF01000002.1"/>
</dbReference>
<evidence type="ECO:0000313" key="5">
    <source>
        <dbReference type="Proteomes" id="UP000199206"/>
    </source>
</evidence>
<accession>A0A1H8B400</accession>